<dbReference type="AlphaFoldDB" id="X0RT74"/>
<dbReference type="SUPFAM" id="SSF51726">
    <property type="entry name" value="UROD/MetE-like"/>
    <property type="match status" value="1"/>
</dbReference>
<feature type="domain" description="Uroporphyrinogen decarboxylase (URO-D)" evidence="1">
    <location>
        <begin position="43"/>
        <end position="208"/>
    </location>
</feature>
<dbReference type="InterPro" id="IPR038071">
    <property type="entry name" value="UROD/MetE-like_sf"/>
</dbReference>
<feature type="non-terminal residue" evidence="2">
    <location>
        <position position="1"/>
    </location>
</feature>
<accession>X0RT74</accession>
<evidence type="ECO:0000313" key="2">
    <source>
        <dbReference type="EMBL" id="GAF71973.1"/>
    </source>
</evidence>
<evidence type="ECO:0000259" key="1">
    <source>
        <dbReference type="Pfam" id="PF01208"/>
    </source>
</evidence>
<dbReference type="EMBL" id="BARS01006668">
    <property type="protein sequence ID" value="GAF71973.1"/>
    <property type="molecule type" value="Genomic_DNA"/>
</dbReference>
<dbReference type="InterPro" id="IPR000257">
    <property type="entry name" value="Uroporphyrinogen_deCOase"/>
</dbReference>
<sequence length="233" mass="26318">EHTKLAPAYDEFLARQKDYARWGVTMAAAGRTPLQSILVDWTGLEQFSMHLFDFRDAVMGLYEAQLKLFRRMIHIIAGAPGKVVSVLENFTAETMGPRRFAEFHVPVYRELFPVLQASGKIVSTHFDGKLSSCSDLIADAPIDMIESLTPPPEGDMTLREARAAWGEKLLWSNINVGIWALPPNQLRREVLQRVSDGADNGRRLAFEISEDLPRNWEQSIPVALEALRETRAR</sequence>
<proteinExistence type="predicted"/>
<dbReference type="Gene3D" id="3.20.20.210">
    <property type="match status" value="1"/>
</dbReference>
<name>X0RT74_9ZZZZ</name>
<organism evidence="2">
    <name type="scientific">marine sediment metagenome</name>
    <dbReference type="NCBI Taxonomy" id="412755"/>
    <lineage>
        <taxon>unclassified sequences</taxon>
        <taxon>metagenomes</taxon>
        <taxon>ecological metagenomes</taxon>
    </lineage>
</organism>
<gene>
    <name evidence="2" type="ORF">S01H1_12957</name>
</gene>
<reference evidence="2" key="1">
    <citation type="journal article" date="2014" name="Front. Microbiol.">
        <title>High frequency of phylogenetically diverse reductive dehalogenase-homologous genes in deep subseafloor sedimentary metagenomes.</title>
        <authorList>
            <person name="Kawai M."/>
            <person name="Futagami T."/>
            <person name="Toyoda A."/>
            <person name="Takaki Y."/>
            <person name="Nishi S."/>
            <person name="Hori S."/>
            <person name="Arai W."/>
            <person name="Tsubouchi T."/>
            <person name="Morono Y."/>
            <person name="Uchiyama I."/>
            <person name="Ito T."/>
            <person name="Fujiyama A."/>
            <person name="Inagaki F."/>
            <person name="Takami H."/>
        </authorList>
    </citation>
    <scope>NUCLEOTIDE SEQUENCE</scope>
    <source>
        <strain evidence="2">Expedition CK06-06</strain>
    </source>
</reference>
<comment type="caution">
    <text evidence="2">The sequence shown here is derived from an EMBL/GenBank/DDBJ whole genome shotgun (WGS) entry which is preliminary data.</text>
</comment>
<protein>
    <recommendedName>
        <fullName evidence="1">Uroporphyrinogen decarboxylase (URO-D) domain-containing protein</fullName>
    </recommendedName>
</protein>
<dbReference type="Pfam" id="PF01208">
    <property type="entry name" value="URO-D"/>
    <property type="match status" value="1"/>
</dbReference>